<feature type="region of interest" description="Disordered" evidence="1">
    <location>
        <begin position="1"/>
        <end position="23"/>
    </location>
</feature>
<accession>A0A9J7MVB8</accession>
<dbReference type="Proteomes" id="UP000001554">
    <property type="component" value="Chromosome 6"/>
</dbReference>
<evidence type="ECO:0000313" key="3">
    <source>
        <dbReference type="RefSeq" id="XP_035680014.1"/>
    </source>
</evidence>
<protein>
    <submittedName>
        <fullName evidence="3">Uncharacterized protein LOC118418275</fullName>
    </submittedName>
</protein>
<dbReference type="KEGG" id="bfo:118418275"/>
<reference evidence="2" key="1">
    <citation type="journal article" date="2020" name="Nat. Ecol. Evol.">
        <title>Deeply conserved synteny resolves early events in vertebrate evolution.</title>
        <authorList>
            <person name="Simakov O."/>
            <person name="Marletaz F."/>
            <person name="Yue J.X."/>
            <person name="O'Connell B."/>
            <person name="Jenkins J."/>
            <person name="Brandt A."/>
            <person name="Calef R."/>
            <person name="Tung C.H."/>
            <person name="Huang T.K."/>
            <person name="Schmutz J."/>
            <person name="Satoh N."/>
            <person name="Yu J.K."/>
            <person name="Putnam N.H."/>
            <person name="Green R.E."/>
            <person name="Rokhsar D.S."/>
        </authorList>
    </citation>
    <scope>NUCLEOTIDE SEQUENCE [LARGE SCALE GENOMIC DNA]</scope>
    <source>
        <strain evidence="2">S238N-H82</strain>
    </source>
</reference>
<sequence>MATAPAEVDTEVEGEGGTPPGLNPAVAEFIRLLVPSKEEWGTLREAVSQQWSLARMLDASLYFSTVPNPPHSESDPSTATIPDLLPVAIFVGRLLGNLQRGNIFAMSSLSDKMLFSSGSSFSESEDFRDSRFSESSERGVSESSDESRNSLSLDLKGFHLSDHMTSISESHSSARTSRMSSGEGSARSDDKAFAASLRESLGGELYLDVVLEVVYVWEWCNAATGKSHAGYQGMLHQPHRGSPLLMGLELLYYALLPLLSKVQHDDWEQLLSTAAKRYAFEQHTSSNAVLVYKALNKFVDKDTDALILTVSMDYFGIYTMEEKTRNEHEIRAHDLDMQPTPNPNSSPDKPKESCQEEDYKRNYTLARLFYGLFLRNMRDAVKEGDGERLHRLYSFALLYYRIDKAGDGQPHIDNDCPKGQIMCYLGCGAKFCR</sequence>
<reference evidence="3" key="2">
    <citation type="submission" date="2025-08" db="UniProtKB">
        <authorList>
            <consortium name="RefSeq"/>
        </authorList>
    </citation>
    <scope>IDENTIFICATION</scope>
    <source>
        <strain evidence="3">S238N-H82</strain>
        <tissue evidence="3">Testes</tissue>
    </source>
</reference>
<evidence type="ECO:0000256" key="1">
    <source>
        <dbReference type="SAM" id="MobiDB-lite"/>
    </source>
</evidence>
<gene>
    <name evidence="3" type="primary">LOC118418275</name>
</gene>
<feature type="region of interest" description="Disordered" evidence="1">
    <location>
        <begin position="166"/>
        <end position="187"/>
    </location>
</feature>
<dbReference type="GeneID" id="118418275"/>
<organism evidence="2 3">
    <name type="scientific">Branchiostoma floridae</name>
    <name type="common">Florida lancelet</name>
    <name type="synonym">Amphioxus</name>
    <dbReference type="NCBI Taxonomy" id="7739"/>
    <lineage>
        <taxon>Eukaryota</taxon>
        <taxon>Metazoa</taxon>
        <taxon>Chordata</taxon>
        <taxon>Cephalochordata</taxon>
        <taxon>Leptocardii</taxon>
        <taxon>Amphioxiformes</taxon>
        <taxon>Branchiostomatidae</taxon>
        <taxon>Branchiostoma</taxon>
    </lineage>
</organism>
<feature type="compositionally biased region" description="Low complexity" evidence="1">
    <location>
        <begin position="166"/>
        <end position="181"/>
    </location>
</feature>
<feature type="region of interest" description="Disordered" evidence="1">
    <location>
        <begin position="332"/>
        <end position="356"/>
    </location>
</feature>
<dbReference type="OrthoDB" id="5952546at2759"/>
<evidence type="ECO:0000313" key="2">
    <source>
        <dbReference type="Proteomes" id="UP000001554"/>
    </source>
</evidence>
<dbReference type="AlphaFoldDB" id="A0A9J7MVB8"/>
<dbReference type="RefSeq" id="XP_035680014.1">
    <property type="nucleotide sequence ID" value="XM_035824121.1"/>
</dbReference>
<proteinExistence type="predicted"/>
<name>A0A9J7MVB8_BRAFL</name>
<keyword evidence="2" id="KW-1185">Reference proteome</keyword>